<dbReference type="Gene3D" id="3.30.1330.60">
    <property type="entry name" value="OmpA-like domain"/>
    <property type="match status" value="1"/>
</dbReference>
<dbReference type="CDD" id="cd07185">
    <property type="entry name" value="OmpA_C-like"/>
    <property type="match status" value="1"/>
</dbReference>
<evidence type="ECO:0000256" key="2">
    <source>
        <dbReference type="ARBA" id="ARBA00023136"/>
    </source>
</evidence>
<accession>A0A512NFH9</accession>
<dbReference type="AlphaFoldDB" id="A0A512NFH9"/>
<dbReference type="InterPro" id="IPR050330">
    <property type="entry name" value="Bact_OuterMem_StrucFunc"/>
</dbReference>
<comment type="subcellular location">
    <subcellularLocation>
        <location evidence="1">Cell outer membrane</location>
    </subcellularLocation>
</comment>
<dbReference type="PANTHER" id="PTHR30329:SF21">
    <property type="entry name" value="LIPOPROTEIN YIAD-RELATED"/>
    <property type="match status" value="1"/>
</dbReference>
<dbReference type="InterPro" id="IPR006665">
    <property type="entry name" value="OmpA-like"/>
</dbReference>
<dbReference type="PRINTS" id="PR01021">
    <property type="entry name" value="OMPADOMAIN"/>
</dbReference>
<dbReference type="SUPFAM" id="SSF103088">
    <property type="entry name" value="OmpA-like"/>
    <property type="match status" value="1"/>
</dbReference>
<dbReference type="InterPro" id="IPR036737">
    <property type="entry name" value="OmpA-like_sf"/>
</dbReference>
<sequence length="172" mass="18512">MVFFDWDSTRLSDASLNVLEQARDAFKAKQGARVTATGHTDTTGTEAYNMALSLRRANAVKDALVKLGVPAAAITTVGRGEQGLLVQTGDGVREPQNRRVEITIPQMASAPPMNDQAYCARLARLWRDYDRTTAQGPGPQAIAKCDAGDYASGIPTLEQILTDAKIPLPPRS</sequence>
<evidence type="ECO:0000313" key="7">
    <source>
        <dbReference type="Proteomes" id="UP000321058"/>
    </source>
</evidence>
<gene>
    <name evidence="6" type="ORF">RSO01_48770</name>
</gene>
<dbReference type="PROSITE" id="PS51123">
    <property type="entry name" value="OMPA_2"/>
    <property type="match status" value="1"/>
</dbReference>
<feature type="domain" description="OmpA-like" evidence="5">
    <location>
        <begin position="1"/>
        <end position="108"/>
    </location>
</feature>
<dbReference type="GO" id="GO:0009279">
    <property type="term" value="C:cell outer membrane"/>
    <property type="evidence" value="ECO:0007669"/>
    <property type="project" value="UniProtKB-SubCell"/>
</dbReference>
<keyword evidence="2 4" id="KW-0472">Membrane</keyword>
<keyword evidence="7" id="KW-1185">Reference proteome</keyword>
<proteinExistence type="predicted"/>
<reference evidence="6 7" key="1">
    <citation type="submission" date="2019-07" db="EMBL/GenBank/DDBJ databases">
        <title>Whole genome shotgun sequence of Reyranella soli NBRC 108950.</title>
        <authorList>
            <person name="Hosoyama A."/>
            <person name="Uohara A."/>
            <person name="Ohji S."/>
            <person name="Ichikawa N."/>
        </authorList>
    </citation>
    <scope>NUCLEOTIDE SEQUENCE [LARGE SCALE GENOMIC DNA]</scope>
    <source>
        <strain evidence="6 7">NBRC 108950</strain>
    </source>
</reference>
<name>A0A512NFH9_9HYPH</name>
<dbReference type="PANTHER" id="PTHR30329">
    <property type="entry name" value="STATOR ELEMENT OF FLAGELLAR MOTOR COMPLEX"/>
    <property type="match status" value="1"/>
</dbReference>
<keyword evidence="3" id="KW-0998">Cell outer membrane</keyword>
<evidence type="ECO:0000259" key="5">
    <source>
        <dbReference type="PROSITE" id="PS51123"/>
    </source>
</evidence>
<comment type="caution">
    <text evidence="6">The sequence shown here is derived from an EMBL/GenBank/DDBJ whole genome shotgun (WGS) entry which is preliminary data.</text>
</comment>
<organism evidence="6 7">
    <name type="scientific">Reyranella soli</name>
    <dbReference type="NCBI Taxonomy" id="1230389"/>
    <lineage>
        <taxon>Bacteria</taxon>
        <taxon>Pseudomonadati</taxon>
        <taxon>Pseudomonadota</taxon>
        <taxon>Alphaproteobacteria</taxon>
        <taxon>Hyphomicrobiales</taxon>
        <taxon>Reyranellaceae</taxon>
        <taxon>Reyranella</taxon>
    </lineage>
</organism>
<evidence type="ECO:0000313" key="6">
    <source>
        <dbReference type="EMBL" id="GEP57711.1"/>
    </source>
</evidence>
<evidence type="ECO:0000256" key="3">
    <source>
        <dbReference type="ARBA" id="ARBA00023237"/>
    </source>
</evidence>
<dbReference type="Pfam" id="PF00691">
    <property type="entry name" value="OmpA"/>
    <property type="match status" value="1"/>
</dbReference>
<evidence type="ECO:0000256" key="1">
    <source>
        <dbReference type="ARBA" id="ARBA00004442"/>
    </source>
</evidence>
<dbReference type="EMBL" id="BKAJ01000085">
    <property type="protein sequence ID" value="GEP57711.1"/>
    <property type="molecule type" value="Genomic_DNA"/>
</dbReference>
<evidence type="ECO:0000256" key="4">
    <source>
        <dbReference type="PROSITE-ProRule" id="PRU00473"/>
    </source>
</evidence>
<dbReference type="Proteomes" id="UP000321058">
    <property type="component" value="Unassembled WGS sequence"/>
</dbReference>
<dbReference type="InterPro" id="IPR006664">
    <property type="entry name" value="OMP_bac"/>
</dbReference>
<protein>
    <recommendedName>
        <fullName evidence="5">OmpA-like domain-containing protein</fullName>
    </recommendedName>
</protein>